<dbReference type="Proteomes" id="UP000765509">
    <property type="component" value="Unassembled WGS sequence"/>
</dbReference>
<reference evidence="1" key="1">
    <citation type="submission" date="2021-03" db="EMBL/GenBank/DDBJ databases">
        <title>Draft genome sequence of rust myrtle Austropuccinia psidii MF-1, a brazilian biotype.</title>
        <authorList>
            <person name="Quecine M.C."/>
            <person name="Pachon D.M.R."/>
            <person name="Bonatelli M.L."/>
            <person name="Correr F.H."/>
            <person name="Franceschini L.M."/>
            <person name="Leite T.F."/>
            <person name="Margarido G.R.A."/>
            <person name="Almeida C.A."/>
            <person name="Ferrarezi J.A."/>
            <person name="Labate C.A."/>
        </authorList>
    </citation>
    <scope>NUCLEOTIDE SEQUENCE</scope>
    <source>
        <strain evidence="1">MF-1</strain>
    </source>
</reference>
<name>A0A9Q3P9T2_9BASI</name>
<dbReference type="AlphaFoldDB" id="A0A9Q3P9T2"/>
<gene>
    <name evidence="1" type="ORF">O181_093923</name>
</gene>
<keyword evidence="2" id="KW-1185">Reference proteome</keyword>
<comment type="caution">
    <text evidence="1">The sequence shown here is derived from an EMBL/GenBank/DDBJ whole genome shotgun (WGS) entry which is preliminary data.</text>
</comment>
<evidence type="ECO:0000313" key="1">
    <source>
        <dbReference type="EMBL" id="MBW0554208.1"/>
    </source>
</evidence>
<organism evidence="1 2">
    <name type="scientific">Austropuccinia psidii MF-1</name>
    <dbReference type="NCBI Taxonomy" id="1389203"/>
    <lineage>
        <taxon>Eukaryota</taxon>
        <taxon>Fungi</taxon>
        <taxon>Dikarya</taxon>
        <taxon>Basidiomycota</taxon>
        <taxon>Pucciniomycotina</taxon>
        <taxon>Pucciniomycetes</taxon>
        <taxon>Pucciniales</taxon>
        <taxon>Sphaerophragmiaceae</taxon>
        <taxon>Austropuccinia</taxon>
    </lineage>
</organism>
<proteinExistence type="predicted"/>
<dbReference type="EMBL" id="AVOT02060830">
    <property type="protein sequence ID" value="MBW0554208.1"/>
    <property type="molecule type" value="Genomic_DNA"/>
</dbReference>
<evidence type="ECO:0000313" key="2">
    <source>
        <dbReference type="Proteomes" id="UP000765509"/>
    </source>
</evidence>
<protein>
    <submittedName>
        <fullName evidence="1">Uncharacterized protein</fullName>
    </submittedName>
</protein>
<accession>A0A9Q3P9T2</accession>
<sequence length="127" mass="13671">MSPPGLPIAPGFESSNLPVPSHCRACPSGLHRPPCHWTFPVALFLRLPFRILSNPGWPGCHDQTVSLIPAPAKLRSLPHDLSLEAPEEIAVVCLGLNPALGIFWTASLLRLRLGDLVALFRSTSLPG</sequence>